<protein>
    <submittedName>
        <fullName evidence="1">Uncharacterized protein</fullName>
    </submittedName>
</protein>
<dbReference type="OrthoDB" id="8249532at2"/>
<accession>A0A512IS94</accession>
<dbReference type="Proteomes" id="UP000321258">
    <property type="component" value="Unassembled WGS sequence"/>
</dbReference>
<proteinExistence type="predicted"/>
<gene>
    <name evidence="1" type="ORF">MHA02_28960</name>
</gene>
<dbReference type="RefSeq" id="WP_147079862.1">
    <property type="nucleotide sequence ID" value="NZ_BJZT01000032.1"/>
</dbReference>
<evidence type="ECO:0000313" key="1">
    <source>
        <dbReference type="EMBL" id="GEP00509.1"/>
    </source>
</evidence>
<evidence type="ECO:0000313" key="2">
    <source>
        <dbReference type="Proteomes" id="UP000321258"/>
    </source>
</evidence>
<keyword evidence="2" id="KW-1185">Reference proteome</keyword>
<dbReference type="EMBL" id="BJZT01000032">
    <property type="protein sequence ID" value="GEP00509.1"/>
    <property type="molecule type" value="Genomic_DNA"/>
</dbReference>
<organism evidence="1 2">
    <name type="scientific">Methylobacterium haplocladii</name>
    <dbReference type="NCBI Taxonomy" id="1176176"/>
    <lineage>
        <taxon>Bacteria</taxon>
        <taxon>Pseudomonadati</taxon>
        <taxon>Pseudomonadota</taxon>
        <taxon>Alphaproteobacteria</taxon>
        <taxon>Hyphomicrobiales</taxon>
        <taxon>Methylobacteriaceae</taxon>
        <taxon>Methylobacterium</taxon>
    </lineage>
</organism>
<sequence>MAAQSATLAPARIMARAWALFRERYAYPKVPFRSIGRACFASCLKAAWHEAKEIVRIAADGAERIKATITRLKTPVHRVGLSTSFREDAADMVRRTYQIRILTAALALAA</sequence>
<reference evidence="1 2" key="1">
    <citation type="submission" date="2019-07" db="EMBL/GenBank/DDBJ databases">
        <title>Whole genome shotgun sequence of Methylobacterium haplocladii NBRC 107714.</title>
        <authorList>
            <person name="Hosoyama A."/>
            <person name="Uohara A."/>
            <person name="Ohji S."/>
            <person name="Ichikawa N."/>
        </authorList>
    </citation>
    <scope>NUCLEOTIDE SEQUENCE [LARGE SCALE GENOMIC DNA]</scope>
    <source>
        <strain evidence="1 2">NBRC 107714</strain>
    </source>
</reference>
<name>A0A512IS94_9HYPH</name>
<dbReference type="AlphaFoldDB" id="A0A512IS94"/>
<comment type="caution">
    <text evidence="1">The sequence shown here is derived from an EMBL/GenBank/DDBJ whole genome shotgun (WGS) entry which is preliminary data.</text>
</comment>